<sequence>MGCSRSRTYHDTEVGIDHKDLAWTTFEKQRDDIVHDLETDNDQRGRVAVDCIFRPTREIYGQRASDMIEQLIVWSKYG</sequence>
<dbReference type="WBParaSite" id="EEL_0000208301-mRNA-1">
    <property type="protein sequence ID" value="EEL_0000208301-mRNA-1"/>
    <property type="gene ID" value="EEL_0000208301"/>
</dbReference>
<dbReference type="Proteomes" id="UP000050640">
    <property type="component" value="Unplaced"/>
</dbReference>
<dbReference type="AlphaFoldDB" id="A0A0R3RKS4"/>
<organism evidence="1 2">
    <name type="scientific">Elaeophora elaphi</name>
    <dbReference type="NCBI Taxonomy" id="1147741"/>
    <lineage>
        <taxon>Eukaryota</taxon>
        <taxon>Metazoa</taxon>
        <taxon>Ecdysozoa</taxon>
        <taxon>Nematoda</taxon>
        <taxon>Chromadorea</taxon>
        <taxon>Rhabditida</taxon>
        <taxon>Spirurina</taxon>
        <taxon>Spiruromorpha</taxon>
        <taxon>Filarioidea</taxon>
        <taxon>Onchocercidae</taxon>
        <taxon>Elaeophora</taxon>
    </lineage>
</organism>
<evidence type="ECO:0000313" key="1">
    <source>
        <dbReference type="Proteomes" id="UP000050640"/>
    </source>
</evidence>
<evidence type="ECO:0000313" key="2">
    <source>
        <dbReference type="WBParaSite" id="EEL_0000208301-mRNA-1"/>
    </source>
</evidence>
<protein>
    <submittedName>
        <fullName evidence="2">Resolvase/invertase-type recombinase catalytic domain-containing protein</fullName>
    </submittedName>
</protein>
<keyword evidence="1" id="KW-1185">Reference proteome</keyword>
<reference evidence="2" key="1">
    <citation type="submission" date="2017-02" db="UniProtKB">
        <authorList>
            <consortium name="WormBaseParasite"/>
        </authorList>
    </citation>
    <scope>IDENTIFICATION</scope>
</reference>
<accession>A0A0R3RKS4</accession>
<proteinExistence type="predicted"/>
<name>A0A0R3RKS4_9BILA</name>